<keyword evidence="2" id="KW-1185">Reference proteome</keyword>
<evidence type="ECO:0000313" key="1">
    <source>
        <dbReference type="EMBL" id="OBY10920.1"/>
    </source>
</evidence>
<name>A0A1B8RQ12_9CLOT</name>
<reference evidence="1 2" key="1">
    <citation type="submission" date="2016-06" db="EMBL/GenBank/DDBJ databases">
        <authorList>
            <person name="Kjaerup R.B."/>
            <person name="Dalgaard T.S."/>
            <person name="Juul-Madsen H.R."/>
        </authorList>
    </citation>
    <scope>NUCLEOTIDE SEQUENCE [LARGE SCALE GENOMIC DNA]</scope>
    <source>
        <strain evidence="1 2">373-A1</strain>
    </source>
</reference>
<organism evidence="1 2">
    <name type="scientific">Clostridium paraputrificum</name>
    <dbReference type="NCBI Taxonomy" id="29363"/>
    <lineage>
        <taxon>Bacteria</taxon>
        <taxon>Bacillati</taxon>
        <taxon>Bacillota</taxon>
        <taxon>Clostridia</taxon>
        <taxon>Eubacteriales</taxon>
        <taxon>Clostridiaceae</taxon>
        <taxon>Clostridium</taxon>
    </lineage>
</organism>
<gene>
    <name evidence="1" type="ORF">CP373A1_10530</name>
</gene>
<dbReference type="GeneID" id="42777870"/>
<dbReference type="AlphaFoldDB" id="A0A1B8RQ12"/>
<dbReference type="RefSeq" id="WP_027097008.1">
    <property type="nucleotide sequence ID" value="NZ_CABHIH010000002.1"/>
</dbReference>
<protein>
    <submittedName>
        <fullName evidence="1">Uncharacterized protein</fullName>
    </submittedName>
</protein>
<sequence>MKLVVTDGGNVLDHGTWGDAKLHFANDVQGDYGELEPLVHEVKDYEQDIYIVRNLLGYYRRP</sequence>
<accession>A0A1B8RQ12</accession>
<proteinExistence type="predicted"/>
<evidence type="ECO:0000313" key="2">
    <source>
        <dbReference type="Proteomes" id="UP000092714"/>
    </source>
</evidence>
<comment type="caution">
    <text evidence="1">The sequence shown here is derived from an EMBL/GenBank/DDBJ whole genome shotgun (WGS) entry which is preliminary data.</text>
</comment>
<dbReference type="EMBL" id="MAPZ01000019">
    <property type="protein sequence ID" value="OBY10920.1"/>
    <property type="molecule type" value="Genomic_DNA"/>
</dbReference>
<dbReference type="OrthoDB" id="9805202at2"/>
<dbReference type="Proteomes" id="UP000092714">
    <property type="component" value="Unassembled WGS sequence"/>
</dbReference>